<name>A0A382Q8T5_9ZZZZ</name>
<sequence length="280" mass="32177">MKKRFLLLLLVIGLTSVSSADYLDDWPDDALCGWMENPSPPTYMVEEVKTRGISCSGGVAINNLPDSLDLATNDLTDSLDVESNFSAELSVNEEFLPDYPDLQKTTVDTKESWLSTYGIKPEDLSPMLLELAKETQESVPGCTSDFCFTMEPEYGEDPTSEILNKGELVNIYYRNNEPRRYVYGERSEQERNICTEDHGCFETRGYYRTATGAKDAPWVWEIEELFPLIRDGEIYTEYTEDDWLNEMDDNRLGHYRIRPTKYENGRLITDYSTNTDVNPY</sequence>
<dbReference type="EMBL" id="UINC01112804">
    <property type="protein sequence ID" value="SVC81999.1"/>
    <property type="molecule type" value="Genomic_DNA"/>
</dbReference>
<gene>
    <name evidence="1" type="ORF">METZ01_LOCUS334853</name>
</gene>
<dbReference type="AlphaFoldDB" id="A0A382Q8T5"/>
<proteinExistence type="predicted"/>
<evidence type="ECO:0000313" key="1">
    <source>
        <dbReference type="EMBL" id="SVC81999.1"/>
    </source>
</evidence>
<protein>
    <submittedName>
        <fullName evidence="1">Uncharacterized protein</fullName>
    </submittedName>
</protein>
<feature type="non-terminal residue" evidence="1">
    <location>
        <position position="280"/>
    </location>
</feature>
<organism evidence="1">
    <name type="scientific">marine metagenome</name>
    <dbReference type="NCBI Taxonomy" id="408172"/>
    <lineage>
        <taxon>unclassified sequences</taxon>
        <taxon>metagenomes</taxon>
        <taxon>ecological metagenomes</taxon>
    </lineage>
</organism>
<accession>A0A382Q8T5</accession>
<reference evidence="1" key="1">
    <citation type="submission" date="2018-05" db="EMBL/GenBank/DDBJ databases">
        <authorList>
            <person name="Lanie J.A."/>
            <person name="Ng W.-L."/>
            <person name="Kazmierczak K.M."/>
            <person name="Andrzejewski T.M."/>
            <person name="Davidsen T.M."/>
            <person name="Wayne K.J."/>
            <person name="Tettelin H."/>
            <person name="Glass J.I."/>
            <person name="Rusch D."/>
            <person name="Podicherti R."/>
            <person name="Tsui H.-C.T."/>
            <person name="Winkler M.E."/>
        </authorList>
    </citation>
    <scope>NUCLEOTIDE SEQUENCE</scope>
</reference>